<keyword evidence="2" id="KW-1185">Reference proteome</keyword>
<accession>I1DSV7</accession>
<dbReference type="Proteomes" id="UP000004374">
    <property type="component" value="Unassembled WGS sequence"/>
</dbReference>
<name>I1DSV7_9GAMM</name>
<comment type="caution">
    <text evidence="1">The sequence shown here is derived from an EMBL/GenBank/DDBJ whole genome shotgun (WGS) entry which is preliminary data.</text>
</comment>
<organism evidence="1 2">
    <name type="scientific">Rheinheimera nanhaiensis E407-8</name>
    <dbReference type="NCBI Taxonomy" id="562729"/>
    <lineage>
        <taxon>Bacteria</taxon>
        <taxon>Pseudomonadati</taxon>
        <taxon>Pseudomonadota</taxon>
        <taxon>Gammaproteobacteria</taxon>
        <taxon>Chromatiales</taxon>
        <taxon>Chromatiaceae</taxon>
        <taxon>Rheinheimera</taxon>
    </lineage>
</organism>
<dbReference type="AlphaFoldDB" id="I1DSV7"/>
<gene>
    <name evidence="1" type="ORF">RNAN_0098</name>
</gene>
<reference evidence="1 2" key="1">
    <citation type="journal article" date="2012" name="J. Bacteriol.">
        <title>Genome Sequence of the Protease-Producing Bacterium Rheinheimera nanhaiensis E407-8T, Isolated from Deep-Sea Sediment of the South China Sea.</title>
        <authorList>
            <person name="Zhang X.-Y."/>
            <person name="Zhang Y.-J."/>
            <person name="Qin Q.-L."/>
            <person name="Xie B.-B."/>
            <person name="Chen X.-L."/>
            <person name="Zhou B.-C."/>
            <person name="Zhang Y.-Z."/>
        </authorList>
    </citation>
    <scope>NUCLEOTIDE SEQUENCE [LARGE SCALE GENOMIC DNA]</scope>
    <source>
        <strain evidence="1 2">E407-8</strain>
    </source>
</reference>
<evidence type="ECO:0000313" key="2">
    <source>
        <dbReference type="Proteomes" id="UP000004374"/>
    </source>
</evidence>
<proteinExistence type="predicted"/>
<evidence type="ECO:0000313" key="1">
    <source>
        <dbReference type="EMBL" id="GAB57135.1"/>
    </source>
</evidence>
<sequence length="39" mass="4629">MLKFRVGSLDVKQRLQLKQFCISQQQFEQFQQLAGLKSE</sequence>
<dbReference type="STRING" id="562729.RNAN_0098"/>
<protein>
    <submittedName>
        <fullName evidence="1">Uncharacterized protein</fullName>
    </submittedName>
</protein>
<dbReference type="EMBL" id="BAFK01000001">
    <property type="protein sequence ID" value="GAB57135.1"/>
    <property type="molecule type" value="Genomic_DNA"/>
</dbReference>